<comment type="caution">
    <text evidence="6">The sequence shown here is derived from an EMBL/GenBank/DDBJ whole genome shotgun (WGS) entry which is preliminary data.</text>
</comment>
<evidence type="ECO:0000256" key="3">
    <source>
        <dbReference type="ARBA" id="ARBA00022801"/>
    </source>
</evidence>
<keyword evidence="2" id="KW-0479">Metal-binding</keyword>
<keyword evidence="3" id="KW-0378">Hydrolase</keyword>
<evidence type="ECO:0000256" key="4">
    <source>
        <dbReference type="ARBA" id="ARBA00022833"/>
    </source>
</evidence>
<comment type="cofactor">
    <cofactor evidence="1">
        <name>Zn(2+)</name>
        <dbReference type="ChEBI" id="CHEBI:29105"/>
    </cofactor>
</comment>
<dbReference type="PANTHER" id="PTHR35005">
    <property type="entry name" value="3-DEHYDRO-SCYLLO-INOSOSE HYDROLASE"/>
    <property type="match status" value="1"/>
</dbReference>
<dbReference type="Proteomes" id="UP000020766">
    <property type="component" value="Unassembled WGS sequence"/>
</dbReference>
<evidence type="ECO:0000313" key="7">
    <source>
        <dbReference type="Proteomes" id="UP000020766"/>
    </source>
</evidence>
<dbReference type="GO" id="GO:0016811">
    <property type="term" value="F:hydrolase activity, acting on carbon-nitrogen (but not peptide) bonds, in linear amides"/>
    <property type="evidence" value="ECO:0007669"/>
    <property type="project" value="TreeGrafter"/>
</dbReference>
<dbReference type="GO" id="GO:0009231">
    <property type="term" value="P:riboflavin biosynthetic process"/>
    <property type="evidence" value="ECO:0007669"/>
    <property type="project" value="TreeGrafter"/>
</dbReference>
<evidence type="ECO:0000256" key="1">
    <source>
        <dbReference type="ARBA" id="ARBA00001947"/>
    </source>
</evidence>
<sequence>MVPSAGRLSAGRRRTAATRSKIRAMCSFPLPVNPPDVPDVPLTAWPARHWAGVSARDFALAQRSGLAAQTVAVLPVGAVEQHGPHLPLSVDSTLVDGMVAAALPHLPAEVPVLVLPTQQIGLSLEHASYAGTLGLSPATLLALWTEIGACVARAGVHKLLIFNAHGGNVSSMDIVARQLRMQCGLLVYHSSWFNLPLHGADAAFSAHEHRFGVHGGEMETSMLLHLAPALVRMQHAQNFASTSEQRARDYPILGNGKSAKLGWAMQDYNPCGAAGNAAAADAARGQALVEAVGVSLAALLAEVHKLPATTVGAEPSPLG</sequence>
<dbReference type="PATRIC" id="fig|1457173.3.peg.1697"/>
<dbReference type="GO" id="GO:0046872">
    <property type="term" value="F:metal ion binding"/>
    <property type="evidence" value="ECO:0007669"/>
    <property type="project" value="UniProtKB-KW"/>
</dbReference>
<evidence type="ECO:0000256" key="5">
    <source>
        <dbReference type="ARBA" id="ARBA00024029"/>
    </source>
</evidence>
<gene>
    <name evidence="6" type="ORF">AX13_17250</name>
</gene>
<protein>
    <submittedName>
        <fullName evidence="6">Creatininase</fullName>
    </submittedName>
</protein>
<comment type="similarity">
    <text evidence="5">Belongs to the creatininase superfamily.</text>
</comment>
<dbReference type="InterPro" id="IPR003785">
    <property type="entry name" value="Creatininase/forma_Hydrolase"/>
</dbReference>
<dbReference type="InterPro" id="IPR024087">
    <property type="entry name" value="Creatininase-like_sf"/>
</dbReference>
<dbReference type="EMBL" id="JBOK01000008">
    <property type="protein sequence ID" value="EXU80319.1"/>
    <property type="molecule type" value="Genomic_DNA"/>
</dbReference>
<dbReference type="AlphaFoldDB" id="A0A014MQ87"/>
<dbReference type="PANTHER" id="PTHR35005:SF1">
    <property type="entry name" value="2-AMINO-5-FORMYLAMINO-6-RIBOSYLAMINOPYRIMIDIN-4(3H)-ONE 5'-MONOPHOSPHATE DEFORMYLASE"/>
    <property type="match status" value="1"/>
</dbReference>
<accession>A0A014MQ87</accession>
<proteinExistence type="inferred from homology"/>
<dbReference type="Gene3D" id="3.40.50.10310">
    <property type="entry name" value="Creatininase"/>
    <property type="match status" value="1"/>
</dbReference>
<name>A0A014MQ87_9BURK</name>
<keyword evidence="4" id="KW-0862">Zinc</keyword>
<evidence type="ECO:0000313" key="6">
    <source>
        <dbReference type="EMBL" id="EXU80319.1"/>
    </source>
</evidence>
<evidence type="ECO:0000256" key="2">
    <source>
        <dbReference type="ARBA" id="ARBA00022723"/>
    </source>
</evidence>
<dbReference type="Pfam" id="PF02633">
    <property type="entry name" value="Creatininase"/>
    <property type="match status" value="1"/>
</dbReference>
<keyword evidence="7" id="KW-1185">Reference proteome</keyword>
<organism evidence="6 7">
    <name type="scientific">Comamonas aquatica DA1877</name>
    <dbReference type="NCBI Taxonomy" id="1457173"/>
    <lineage>
        <taxon>Bacteria</taxon>
        <taxon>Pseudomonadati</taxon>
        <taxon>Pseudomonadota</taxon>
        <taxon>Betaproteobacteria</taxon>
        <taxon>Burkholderiales</taxon>
        <taxon>Comamonadaceae</taxon>
        <taxon>Comamonas</taxon>
    </lineage>
</organism>
<dbReference type="SUPFAM" id="SSF102215">
    <property type="entry name" value="Creatininase"/>
    <property type="match status" value="1"/>
</dbReference>
<reference evidence="6 7" key="1">
    <citation type="submission" date="2014-01" db="EMBL/GenBank/DDBJ databases">
        <title>Interspecies Systems Biology Uncovers Metabolites Affecting C. elegans Gene Expression and Life History Traits.</title>
        <authorList>
            <person name="Watson E."/>
            <person name="Macneil L.T."/>
            <person name="Ritter A.D."/>
            <person name="Yilmaz L.S."/>
            <person name="Rosebrock A.P."/>
            <person name="Caudy A.A."/>
            <person name="Walhout A.J."/>
        </authorList>
    </citation>
    <scope>NUCLEOTIDE SEQUENCE [LARGE SCALE GENOMIC DNA]</scope>
    <source>
        <strain evidence="6 7">DA1877</strain>
    </source>
</reference>